<dbReference type="SUPFAM" id="SSF55347">
    <property type="entry name" value="Glyceraldehyde-3-phosphate dehydrogenase-like, C-terminal domain"/>
    <property type="match status" value="1"/>
</dbReference>
<organism evidence="6 7">
    <name type="scientific">Leifsonia shinshuensis</name>
    <dbReference type="NCBI Taxonomy" id="150026"/>
    <lineage>
        <taxon>Bacteria</taxon>
        <taxon>Bacillati</taxon>
        <taxon>Actinomycetota</taxon>
        <taxon>Actinomycetes</taxon>
        <taxon>Micrococcales</taxon>
        <taxon>Microbacteriaceae</taxon>
        <taxon>Leifsonia</taxon>
    </lineage>
</organism>
<evidence type="ECO:0000256" key="2">
    <source>
        <dbReference type="ARBA" id="ARBA00023027"/>
    </source>
</evidence>
<dbReference type="Pfam" id="PF22725">
    <property type="entry name" value="GFO_IDH_MocA_C3"/>
    <property type="match status" value="1"/>
</dbReference>
<evidence type="ECO:0000256" key="3">
    <source>
        <dbReference type="SAM" id="MobiDB-lite"/>
    </source>
</evidence>
<proteinExistence type="predicted"/>
<dbReference type="InterPro" id="IPR000683">
    <property type="entry name" value="Gfo/Idh/MocA-like_OxRdtase_N"/>
</dbReference>
<feature type="domain" description="GFO/IDH/MocA-like oxidoreductase" evidence="5">
    <location>
        <begin position="135"/>
        <end position="268"/>
    </location>
</feature>
<evidence type="ECO:0000259" key="5">
    <source>
        <dbReference type="Pfam" id="PF22725"/>
    </source>
</evidence>
<dbReference type="Pfam" id="PF01408">
    <property type="entry name" value="GFO_IDH_MocA"/>
    <property type="match status" value="1"/>
</dbReference>
<accession>A0A7G6Y900</accession>
<dbReference type="EMBL" id="CP043641">
    <property type="protein sequence ID" value="QNE34965.1"/>
    <property type="molecule type" value="Genomic_DNA"/>
</dbReference>
<dbReference type="RefSeq" id="WP_185278137.1">
    <property type="nucleotide sequence ID" value="NZ_CP043641.1"/>
</dbReference>
<dbReference type="Gene3D" id="3.40.50.720">
    <property type="entry name" value="NAD(P)-binding Rossmann-like Domain"/>
    <property type="match status" value="1"/>
</dbReference>
<dbReference type="InterPro" id="IPR036291">
    <property type="entry name" value="NAD(P)-bd_dom_sf"/>
</dbReference>
<dbReference type="GO" id="GO:0016491">
    <property type="term" value="F:oxidoreductase activity"/>
    <property type="evidence" value="ECO:0007669"/>
    <property type="project" value="UniProtKB-KW"/>
</dbReference>
<protein>
    <submittedName>
        <fullName evidence="6">Gfo/Idh/MocA family oxidoreductase</fullName>
    </submittedName>
</protein>
<dbReference type="Proteomes" id="UP000515511">
    <property type="component" value="Chromosome"/>
</dbReference>
<sequence>MTVQKDRIGVGIVGCGNISGAYFRGLERFDGLRIVGCTDLSQELAQAAGERYGVPVFASVEELAAAEGVDILVNLTPPLAHESVTRALITTGKHVFTEKPLTASFATAAPLVAEARERGVLFGSAPDTFLGSAGQTARAAVDEGLIGEVIGASAFVTHSKAELWHPDPTFLFIPGGGPALDMGPYYIAALVNLLGPVASVYASARIGSTVRPVSTPGRRVESIDVTIPTHASATLDFASGAIGTVLASFDVWDHKLPFIELYGSKGTLSVPDPNNYDDTVRVRLHGEEEWRELPPVIEGFTDGLLEELLPLRGPGVADLAAALTGEPHRTSAGFALHVLEVLDAIANGTDGVHTLTTTCERPAPSTETWRSASLEESAIA</sequence>
<evidence type="ECO:0000313" key="7">
    <source>
        <dbReference type="Proteomes" id="UP000515511"/>
    </source>
</evidence>
<dbReference type="GO" id="GO:0000166">
    <property type="term" value="F:nucleotide binding"/>
    <property type="evidence" value="ECO:0007669"/>
    <property type="project" value="InterPro"/>
</dbReference>
<evidence type="ECO:0000313" key="6">
    <source>
        <dbReference type="EMBL" id="QNE34965.1"/>
    </source>
</evidence>
<evidence type="ECO:0000259" key="4">
    <source>
        <dbReference type="Pfam" id="PF01408"/>
    </source>
</evidence>
<gene>
    <name evidence="6" type="ORF">F1C12_07335</name>
</gene>
<dbReference type="AlphaFoldDB" id="A0A7G6Y900"/>
<reference evidence="7" key="1">
    <citation type="submission" date="2019-09" db="EMBL/GenBank/DDBJ databases">
        <title>Antimicrobial potential of Antarctic Bacteria.</title>
        <authorList>
            <person name="Benaud N."/>
            <person name="Edwards R.J."/>
            <person name="Ferrari B.C."/>
        </authorList>
    </citation>
    <scope>NUCLEOTIDE SEQUENCE [LARGE SCALE GENOMIC DNA]</scope>
    <source>
        <strain evidence="7">INR9</strain>
    </source>
</reference>
<feature type="region of interest" description="Disordered" evidence="3">
    <location>
        <begin position="360"/>
        <end position="380"/>
    </location>
</feature>
<dbReference type="Gene3D" id="3.30.360.10">
    <property type="entry name" value="Dihydrodipicolinate Reductase, domain 2"/>
    <property type="match status" value="1"/>
</dbReference>
<keyword evidence="2" id="KW-0520">NAD</keyword>
<dbReference type="SUPFAM" id="SSF51735">
    <property type="entry name" value="NAD(P)-binding Rossmann-fold domains"/>
    <property type="match status" value="1"/>
</dbReference>
<dbReference type="KEGG" id="lse:F1C12_07335"/>
<dbReference type="PANTHER" id="PTHR43818:SF11">
    <property type="entry name" value="BCDNA.GH03377"/>
    <property type="match status" value="1"/>
</dbReference>
<name>A0A7G6Y900_9MICO</name>
<feature type="domain" description="Gfo/Idh/MocA-like oxidoreductase N-terminal" evidence="4">
    <location>
        <begin position="8"/>
        <end position="122"/>
    </location>
</feature>
<evidence type="ECO:0000256" key="1">
    <source>
        <dbReference type="ARBA" id="ARBA00023002"/>
    </source>
</evidence>
<feature type="compositionally biased region" description="Polar residues" evidence="3">
    <location>
        <begin position="360"/>
        <end position="371"/>
    </location>
</feature>
<dbReference type="InterPro" id="IPR055170">
    <property type="entry name" value="GFO_IDH_MocA-like_dom"/>
</dbReference>
<dbReference type="InterPro" id="IPR050463">
    <property type="entry name" value="Gfo/Idh/MocA_oxidrdct_glycsds"/>
</dbReference>
<keyword evidence="1" id="KW-0560">Oxidoreductase</keyword>
<dbReference type="PANTHER" id="PTHR43818">
    <property type="entry name" value="BCDNA.GH03377"/>
    <property type="match status" value="1"/>
</dbReference>